<dbReference type="PROSITE" id="PS50943">
    <property type="entry name" value="HTH_CROC1"/>
    <property type="match status" value="1"/>
</dbReference>
<dbReference type="Gene3D" id="1.10.260.40">
    <property type="entry name" value="lambda repressor-like DNA-binding domains"/>
    <property type="match status" value="1"/>
</dbReference>
<dbReference type="SUPFAM" id="SSF47413">
    <property type="entry name" value="lambda repressor-like DNA-binding domains"/>
    <property type="match status" value="1"/>
</dbReference>
<organism evidence="3 4">
    <name type="scientific">Deinococcus budaensis</name>
    <dbReference type="NCBI Taxonomy" id="1665626"/>
    <lineage>
        <taxon>Bacteria</taxon>
        <taxon>Thermotogati</taxon>
        <taxon>Deinococcota</taxon>
        <taxon>Deinococci</taxon>
        <taxon>Deinococcales</taxon>
        <taxon>Deinococcaceae</taxon>
        <taxon>Deinococcus</taxon>
    </lineage>
</organism>
<comment type="similarity">
    <text evidence="1">Belongs to the short-chain fatty acyl-CoA assimilation regulator (ScfR) family.</text>
</comment>
<sequence length="364" mass="41202">MSAEQILASIDPVDMGRRLGEARRRNSQLTQQAVADALNVARTTMVAVEKGQRRVTPEELIKLVELYEVDLSTLLKPDSGDVNLAVQFRTLIEQSLFDTRKDALDEAIKLLQKYAVQYVELEQILGKRTSPRFGRQWNLKGVSDIDGYAEDAAQEERRRLNLGDGPIPNLQEVLEENVGLRIFRIPMDAKIDGFYGYAAQLGGCIAINAKHPSARQDMTVAHEYGHVTSDPENVDIQVVRSNKVNTRAERFARLFSMNFLMTASGVRRQLREYFQHRGDMEPTVGDLVYLAQKHHVSTEAYILRLEQLGHLPRGYHRQLKAEDFSPKDIQQEMGTYVEDDARGKRRLGLAEVMGDHGQDGPQTQ</sequence>
<comment type="caution">
    <text evidence="3">The sequence shown here is derived from an EMBL/GenBank/DDBJ whole genome shotgun (WGS) entry which is preliminary data.</text>
</comment>
<dbReference type="InterPro" id="IPR010359">
    <property type="entry name" value="IrrE_HExxH"/>
</dbReference>
<keyword evidence="3" id="KW-0238">DNA-binding</keyword>
<dbReference type="InterPro" id="IPR052345">
    <property type="entry name" value="Rad_response_metalloprotease"/>
</dbReference>
<dbReference type="AlphaFoldDB" id="A0A7W8LS48"/>
<feature type="domain" description="HTH cro/C1-type" evidence="2">
    <location>
        <begin position="21"/>
        <end position="74"/>
    </location>
</feature>
<accession>A0A7W8LS48</accession>
<dbReference type="Pfam" id="PF06114">
    <property type="entry name" value="Peptidase_M78"/>
    <property type="match status" value="1"/>
</dbReference>
<dbReference type="CDD" id="cd00093">
    <property type="entry name" value="HTH_XRE"/>
    <property type="match status" value="1"/>
</dbReference>
<evidence type="ECO:0000313" key="4">
    <source>
        <dbReference type="Proteomes" id="UP000525389"/>
    </source>
</evidence>
<name>A0A7W8LS48_9DEIO</name>
<proteinExistence type="inferred from homology"/>
<evidence type="ECO:0000256" key="1">
    <source>
        <dbReference type="ARBA" id="ARBA00007227"/>
    </source>
</evidence>
<dbReference type="PANTHER" id="PTHR43236:SF1">
    <property type="entry name" value="BLL7220 PROTEIN"/>
    <property type="match status" value="1"/>
</dbReference>
<dbReference type="Gene3D" id="1.10.10.2910">
    <property type="match status" value="1"/>
</dbReference>
<dbReference type="GO" id="GO:0003677">
    <property type="term" value="F:DNA binding"/>
    <property type="evidence" value="ECO:0007669"/>
    <property type="project" value="UniProtKB-KW"/>
</dbReference>
<dbReference type="SMART" id="SM00530">
    <property type="entry name" value="HTH_XRE"/>
    <property type="match status" value="1"/>
</dbReference>
<evidence type="ECO:0000259" key="2">
    <source>
        <dbReference type="PROSITE" id="PS50943"/>
    </source>
</evidence>
<dbReference type="EMBL" id="JACHFN010000029">
    <property type="protein sequence ID" value="MBB5236315.1"/>
    <property type="molecule type" value="Genomic_DNA"/>
</dbReference>
<dbReference type="PANTHER" id="PTHR43236">
    <property type="entry name" value="ANTITOXIN HIGA1"/>
    <property type="match status" value="1"/>
</dbReference>
<protein>
    <submittedName>
        <fullName evidence="3">Zn-dependent peptidase ImmA (M78 family)/DNA-binding XRE family transcriptional regulator</fullName>
    </submittedName>
</protein>
<dbReference type="InterPro" id="IPR001387">
    <property type="entry name" value="Cro/C1-type_HTH"/>
</dbReference>
<reference evidence="3 4" key="1">
    <citation type="submission" date="2020-08" db="EMBL/GenBank/DDBJ databases">
        <title>Genomic Encyclopedia of Type Strains, Phase IV (KMG-IV): sequencing the most valuable type-strain genomes for metagenomic binning, comparative biology and taxonomic classification.</title>
        <authorList>
            <person name="Goeker M."/>
        </authorList>
    </citation>
    <scope>NUCLEOTIDE SEQUENCE [LARGE SCALE GENOMIC DNA]</scope>
    <source>
        <strain evidence="3 4">DSM 101791</strain>
    </source>
</reference>
<evidence type="ECO:0000313" key="3">
    <source>
        <dbReference type="EMBL" id="MBB5236315.1"/>
    </source>
</evidence>
<dbReference type="Pfam" id="PF13560">
    <property type="entry name" value="HTH_31"/>
    <property type="match status" value="1"/>
</dbReference>
<gene>
    <name evidence="3" type="ORF">HNQ09_003791</name>
</gene>
<dbReference type="InterPro" id="IPR010982">
    <property type="entry name" value="Lambda_DNA-bd_dom_sf"/>
</dbReference>
<keyword evidence="4" id="KW-1185">Reference proteome</keyword>
<dbReference type="Proteomes" id="UP000525389">
    <property type="component" value="Unassembled WGS sequence"/>
</dbReference>